<dbReference type="Pfam" id="PF10824">
    <property type="entry name" value="T7SS_ESX_EspC"/>
    <property type="match status" value="1"/>
</dbReference>
<dbReference type="AlphaFoldDB" id="A0A8J3ZK38"/>
<dbReference type="SUPFAM" id="SSF140453">
    <property type="entry name" value="EsxAB dimer-like"/>
    <property type="match status" value="1"/>
</dbReference>
<reference evidence="1" key="1">
    <citation type="submission" date="2021-01" db="EMBL/GenBank/DDBJ databases">
        <title>Whole genome shotgun sequence of Virgisporangium ochraceum NBRC 16418.</title>
        <authorList>
            <person name="Komaki H."/>
            <person name="Tamura T."/>
        </authorList>
    </citation>
    <scope>NUCLEOTIDE SEQUENCE</scope>
    <source>
        <strain evidence="1">NBRC 16418</strain>
    </source>
</reference>
<sequence>MSFEVSPQALRQGAAALTELAGEVRADLVRAYHVVAPPRAANREWAATMANDAAVGSVDATLAGLAAGCRRLADALVTAALEYEKTDENAGRRLTR</sequence>
<dbReference type="InterPro" id="IPR036689">
    <property type="entry name" value="ESAT-6-like_sf"/>
</dbReference>
<dbReference type="InterPro" id="IPR022536">
    <property type="entry name" value="EspC"/>
</dbReference>
<name>A0A8J3ZK38_9ACTN</name>
<comment type="caution">
    <text evidence="1">The sequence shown here is derived from an EMBL/GenBank/DDBJ whole genome shotgun (WGS) entry which is preliminary data.</text>
</comment>
<evidence type="ECO:0000313" key="1">
    <source>
        <dbReference type="EMBL" id="GIJ65324.1"/>
    </source>
</evidence>
<dbReference type="Gene3D" id="1.10.287.1060">
    <property type="entry name" value="ESAT-6-like"/>
    <property type="match status" value="1"/>
</dbReference>
<organism evidence="1 2">
    <name type="scientific">Virgisporangium ochraceum</name>
    <dbReference type="NCBI Taxonomy" id="65505"/>
    <lineage>
        <taxon>Bacteria</taxon>
        <taxon>Bacillati</taxon>
        <taxon>Actinomycetota</taxon>
        <taxon>Actinomycetes</taxon>
        <taxon>Micromonosporales</taxon>
        <taxon>Micromonosporaceae</taxon>
        <taxon>Virgisporangium</taxon>
    </lineage>
</organism>
<protein>
    <submittedName>
        <fullName evidence="1">Uncharacterized protein</fullName>
    </submittedName>
</protein>
<evidence type="ECO:0000313" key="2">
    <source>
        <dbReference type="Proteomes" id="UP000635606"/>
    </source>
</evidence>
<dbReference type="GO" id="GO:0009306">
    <property type="term" value="P:protein secretion"/>
    <property type="evidence" value="ECO:0007669"/>
    <property type="project" value="InterPro"/>
</dbReference>
<dbReference type="Proteomes" id="UP000635606">
    <property type="component" value="Unassembled WGS sequence"/>
</dbReference>
<keyword evidence="2" id="KW-1185">Reference proteome</keyword>
<accession>A0A8J3ZK38</accession>
<proteinExistence type="predicted"/>
<gene>
    <name evidence="1" type="ORF">Voc01_002410</name>
</gene>
<dbReference type="RefSeq" id="WP_203925306.1">
    <property type="nucleotide sequence ID" value="NZ_BOPH01000001.1"/>
</dbReference>
<dbReference type="EMBL" id="BOPH01000001">
    <property type="protein sequence ID" value="GIJ65324.1"/>
    <property type="molecule type" value="Genomic_DNA"/>
</dbReference>